<feature type="repeat" description="PPR" evidence="4">
    <location>
        <begin position="1006"/>
        <end position="1040"/>
    </location>
</feature>
<dbReference type="InterPro" id="IPR002885">
    <property type="entry name" value="PPR_rpt"/>
</dbReference>
<gene>
    <name evidence="6" type="ORF">EZV62_011293</name>
</gene>
<dbReference type="FunFam" id="1.25.40.10:FF:000490">
    <property type="entry name" value="Pentatricopeptide repeat-containing protein chloroplastic"/>
    <property type="match status" value="1"/>
</dbReference>
<comment type="similarity">
    <text evidence="1">Belongs to the PPR family. PCMP-H subfamily.</text>
</comment>
<dbReference type="FunFam" id="1.25.40.10:FF:000196">
    <property type="entry name" value="Pentatricopeptide repeat-containing protein At4g14850"/>
    <property type="match status" value="1"/>
</dbReference>
<dbReference type="EMBL" id="VAHF01000004">
    <property type="protein sequence ID" value="TXG64299.1"/>
    <property type="molecule type" value="Genomic_DNA"/>
</dbReference>
<dbReference type="GO" id="GO:0008270">
    <property type="term" value="F:zinc ion binding"/>
    <property type="evidence" value="ECO:0007669"/>
    <property type="project" value="InterPro"/>
</dbReference>
<feature type="repeat" description="PPR" evidence="4">
    <location>
        <begin position="1210"/>
        <end position="1244"/>
    </location>
</feature>
<dbReference type="FunFam" id="1.25.40.10:FF:000073">
    <property type="entry name" value="Pentatricopeptide repeat-containing protein chloroplastic"/>
    <property type="match status" value="1"/>
</dbReference>
<keyword evidence="2" id="KW-0677">Repeat</keyword>
<protein>
    <recommendedName>
        <fullName evidence="5">DYW domain-containing protein</fullName>
    </recommendedName>
</protein>
<feature type="repeat" description="PPR" evidence="4">
    <location>
        <begin position="1179"/>
        <end position="1209"/>
    </location>
</feature>
<feature type="repeat" description="PPR" evidence="4">
    <location>
        <begin position="806"/>
        <end position="841"/>
    </location>
</feature>
<accession>A0A5C7I615</accession>
<evidence type="ECO:0000313" key="7">
    <source>
        <dbReference type="Proteomes" id="UP000323000"/>
    </source>
</evidence>
<dbReference type="Pfam" id="PF13041">
    <property type="entry name" value="PPR_2"/>
    <property type="match status" value="7"/>
</dbReference>
<dbReference type="PANTHER" id="PTHR47926">
    <property type="entry name" value="PENTATRICOPEPTIDE REPEAT-CONTAINING PROTEIN"/>
    <property type="match status" value="1"/>
</dbReference>
<dbReference type="FunFam" id="1.25.40.10:FF:000090">
    <property type="entry name" value="Pentatricopeptide repeat-containing protein, chloroplastic"/>
    <property type="match status" value="1"/>
</dbReference>
<proteinExistence type="inferred from homology"/>
<feature type="repeat" description="PPR" evidence="4">
    <location>
        <begin position="270"/>
        <end position="304"/>
    </location>
</feature>
<evidence type="ECO:0000256" key="1">
    <source>
        <dbReference type="ARBA" id="ARBA00006643"/>
    </source>
</evidence>
<dbReference type="NCBIfam" id="TIGR00756">
    <property type="entry name" value="PPR"/>
    <property type="match status" value="11"/>
</dbReference>
<feature type="repeat" description="PPR" evidence="4">
    <location>
        <begin position="474"/>
        <end position="508"/>
    </location>
</feature>
<dbReference type="Proteomes" id="UP000323000">
    <property type="component" value="Chromosome 4"/>
</dbReference>
<dbReference type="InterPro" id="IPR011990">
    <property type="entry name" value="TPR-like_helical_dom_sf"/>
</dbReference>
<dbReference type="GO" id="GO:0003729">
    <property type="term" value="F:mRNA binding"/>
    <property type="evidence" value="ECO:0007669"/>
    <property type="project" value="UniProtKB-ARBA"/>
</dbReference>
<dbReference type="InterPro" id="IPR046960">
    <property type="entry name" value="PPR_At4g14850-like_plant"/>
</dbReference>
<dbReference type="Pfam" id="PF01535">
    <property type="entry name" value="PPR"/>
    <property type="match status" value="6"/>
</dbReference>
<dbReference type="InterPro" id="IPR046848">
    <property type="entry name" value="E_motif"/>
</dbReference>
<dbReference type="PANTHER" id="PTHR47926:SF486">
    <property type="entry name" value="(WILD MALAYSIAN BANANA) HYPOTHETICAL PROTEIN"/>
    <property type="match status" value="1"/>
</dbReference>
<feature type="domain" description="DYW" evidence="5">
    <location>
        <begin position="1425"/>
        <end position="1481"/>
    </location>
</feature>
<feature type="repeat" description="PPR" evidence="4">
    <location>
        <begin position="1108"/>
        <end position="1138"/>
    </location>
</feature>
<dbReference type="InterPro" id="IPR032867">
    <property type="entry name" value="DYW_dom"/>
</dbReference>
<dbReference type="Pfam" id="PF14432">
    <property type="entry name" value="DYW_deaminase"/>
    <property type="match status" value="1"/>
</dbReference>
<feature type="repeat" description="PPR" evidence="4">
    <location>
        <begin position="905"/>
        <end position="939"/>
    </location>
</feature>
<dbReference type="FunFam" id="1.25.40.10:FF:000344">
    <property type="entry name" value="Pentatricopeptide repeat-containing protein"/>
    <property type="match status" value="2"/>
</dbReference>
<sequence>MVLEMRKEGSISMLCSNPAPNYTLLSPFMPFLWCQERFSIFIATKLVNCYANLGDFSFSRYTFDHISNKDVYTWNSMVSTYVHSGRFHEAVDCFYQFLLTSGLLPDFYTFPPVLKACRNLFDGKKIHCLVLKLGFEWDVFVAASLLHMYCRFGQAGVARKLFDDMPIRDRGSWTALISGYCQSGNAAEALAVLHEMRLEGVNMDPVTIASILPVCAQLDDTVSGMLIHLYVIKHGLEFDLVVSNNLINMYAKFGIPGHALRVFDKMVVRDIISWNSIIAAYEQNNDPIPAHGFFNKMLRFGIQPDSLTLVRLTSTVAQLNDRQSSRSVHGFIMRRGWLMEDIVIGNAVVDMYAKLDVLGYARAVFEGLPIKDVISWNTLITGYAQKGHASEAIQVYQMMEEYTEIMPNQWTWVSILPAYSHVGALREGMKIHGQVIKDRLHLDVFVGTCLVDMYGKCGRLDDAISLFYQMPRRTSVPWNAIIYCHGIHGYGDKALKLFREMLDEGVKPDHITFVSLLSACSHSGLVSEGQWCFHMMQEECGIKPHSKHYGCMVDLFGRAGRLKMAYDFIINMPIRPDSSVWGALLGACQIHGNIELGAYASDQLFELDSENVGYYALMSNMYANVGKWKRAEKVRSLARDRGLKTTPGWSTIVVNNKVEVFFTRNQTHPKCDEIYHELRILTGKMKTLGYVPEYSFVLQDVEDDDDEKEHILSSHSERLAKMIGSVFLYSDWRQAAKVGTFPRWIDFDVLFQSCTKLHLVNHLHALLVVSGKIQSIFISTKLVNRYANLGDISFSRYTFDHISNKNVYTWNSMVSAYVRSGRFQEAIDCFYQFLLTSGLLPDFYTFPPVLKACRNLFDGKNIHCLVLKLGFEWDVFVAASLLHMYCRFGLACVARKIFDDMPFRDRGSWNAMISGYCQSGNAAEALDVLHEMRLEGVNMDPVTIASILPVCAQLDDTVSGMLIHLYAIKHGLEFDLFVSNNLINMYSKFGVPGHALRVFDKMVVRDIVSWNSIISAYEQNNDPIHAYGFFNEMQRFGVQPDSLTLVSLASIVAQLNDHQSSRSVHGFIMRRGWLMEDVVIGNAVVDMYAKLGVLGSACAVFEGLPVKDVISWNTLITGYAQNGHASEAIEVYRTMEECTEIIPNQGTWVSILPAYSHVGALRQGMKIHGRVIKDRLYLDVFVGTCLVDMYGKCGRLDEAMSLFYQMPRRNSVPWNAIISCHGVHGNGDKALKLFGEMLDEGVKPDHITFVSLLSACSHSGLVNEGQWCFHMMQEECGIKPHLKHYGCMVDLFGRAGELEMAYNFIINMPIRPDSSVWGALLGACRIHGNIELGAYASDKLFELDSKNVGYYVLMSNMYANVGKWKGVEKVRSLARDRGLKKTPGWSTIEVNNKVEVFYTGNQTHPKCEEIYNELRILTAKMKTVGYVPDYSFVLQDVEDDEKEHILTSHSERLAIAYAIISTPPKSPIRIFKNLRTRANADSIKNRILLHWSLRLHMYKYYSLKLALQMLM</sequence>
<dbReference type="OrthoDB" id="185373at2759"/>
<dbReference type="Gene3D" id="1.25.40.10">
    <property type="entry name" value="Tetratricopeptide repeat domain"/>
    <property type="match status" value="11"/>
</dbReference>
<evidence type="ECO:0000259" key="5">
    <source>
        <dbReference type="Pfam" id="PF14432"/>
    </source>
</evidence>
<organism evidence="6 7">
    <name type="scientific">Acer yangbiense</name>
    <dbReference type="NCBI Taxonomy" id="1000413"/>
    <lineage>
        <taxon>Eukaryota</taxon>
        <taxon>Viridiplantae</taxon>
        <taxon>Streptophyta</taxon>
        <taxon>Embryophyta</taxon>
        <taxon>Tracheophyta</taxon>
        <taxon>Spermatophyta</taxon>
        <taxon>Magnoliopsida</taxon>
        <taxon>eudicotyledons</taxon>
        <taxon>Gunneridae</taxon>
        <taxon>Pentapetalae</taxon>
        <taxon>rosids</taxon>
        <taxon>malvids</taxon>
        <taxon>Sapindales</taxon>
        <taxon>Sapindaceae</taxon>
        <taxon>Hippocastanoideae</taxon>
        <taxon>Acereae</taxon>
        <taxon>Acer</taxon>
    </lineage>
</organism>
<dbReference type="SUPFAM" id="SSF48452">
    <property type="entry name" value="TPR-like"/>
    <property type="match status" value="1"/>
</dbReference>
<feature type="repeat" description="PPR" evidence="4">
    <location>
        <begin position="372"/>
        <end position="402"/>
    </location>
</feature>
<dbReference type="GO" id="GO:0009451">
    <property type="term" value="P:RNA modification"/>
    <property type="evidence" value="ECO:0007669"/>
    <property type="project" value="InterPro"/>
</dbReference>
<feature type="repeat" description="PPR" evidence="4">
    <location>
        <begin position="70"/>
        <end position="105"/>
    </location>
</feature>
<evidence type="ECO:0000313" key="6">
    <source>
        <dbReference type="EMBL" id="TXG64299.1"/>
    </source>
</evidence>
<name>A0A5C7I615_9ROSI</name>
<feature type="repeat" description="PPR" evidence="4">
    <location>
        <begin position="169"/>
        <end position="203"/>
    </location>
</feature>
<evidence type="ECO:0000256" key="4">
    <source>
        <dbReference type="PROSITE-ProRule" id="PRU00708"/>
    </source>
</evidence>
<dbReference type="PROSITE" id="PS51375">
    <property type="entry name" value="PPR"/>
    <property type="match status" value="12"/>
</dbReference>
<dbReference type="Pfam" id="PF20431">
    <property type="entry name" value="E_motif"/>
    <property type="match status" value="2"/>
</dbReference>
<comment type="caution">
    <text evidence="6">The sequence shown here is derived from an EMBL/GenBank/DDBJ whole genome shotgun (WGS) entry which is preliminary data.</text>
</comment>
<comment type="similarity">
    <text evidence="3">Belongs to the PPR family. PCMP-E subfamily.</text>
</comment>
<dbReference type="FunFam" id="1.25.40.10:FF:000285">
    <property type="entry name" value="Pentatricopeptide repeat-containing protein, chloroplastic"/>
    <property type="match status" value="1"/>
</dbReference>
<evidence type="ECO:0000256" key="2">
    <source>
        <dbReference type="ARBA" id="ARBA00022737"/>
    </source>
</evidence>
<feature type="repeat" description="PPR" evidence="4">
    <location>
        <begin position="443"/>
        <end position="473"/>
    </location>
</feature>
<reference evidence="7" key="1">
    <citation type="journal article" date="2019" name="Gigascience">
        <title>De novo genome assembly of the endangered Acer yangbiense, a plant species with extremely small populations endemic to Yunnan Province, China.</title>
        <authorList>
            <person name="Yang J."/>
            <person name="Wariss H.M."/>
            <person name="Tao L."/>
            <person name="Zhang R."/>
            <person name="Yun Q."/>
            <person name="Hollingsworth P."/>
            <person name="Dao Z."/>
            <person name="Luo G."/>
            <person name="Guo H."/>
            <person name="Ma Y."/>
            <person name="Sun W."/>
        </authorList>
    </citation>
    <scope>NUCLEOTIDE SEQUENCE [LARGE SCALE GENOMIC DNA]</scope>
    <source>
        <strain evidence="7">cv. Malutang</strain>
    </source>
</reference>
<evidence type="ECO:0000256" key="3">
    <source>
        <dbReference type="ARBA" id="ARBA00061659"/>
    </source>
</evidence>
<keyword evidence="7" id="KW-1185">Reference proteome</keyword>